<dbReference type="EMBL" id="JBHTAI010000019">
    <property type="protein sequence ID" value="MFC7151936.1"/>
    <property type="molecule type" value="Genomic_DNA"/>
</dbReference>
<dbReference type="RefSeq" id="WP_378046548.1">
    <property type="nucleotide sequence ID" value="NZ_JBHMDN010000011.1"/>
</dbReference>
<protein>
    <submittedName>
        <fullName evidence="2">DUF4145 domain-containing protein</fullName>
    </submittedName>
</protein>
<reference evidence="3" key="1">
    <citation type="journal article" date="2019" name="Int. J. Syst. Evol. Microbiol.">
        <title>The Global Catalogue of Microorganisms (GCM) 10K type strain sequencing project: providing services to taxonomists for standard genome sequencing and annotation.</title>
        <authorList>
            <consortium name="The Broad Institute Genomics Platform"/>
            <consortium name="The Broad Institute Genome Sequencing Center for Infectious Disease"/>
            <person name="Wu L."/>
            <person name="Ma J."/>
        </authorList>
    </citation>
    <scope>NUCLEOTIDE SEQUENCE [LARGE SCALE GENOMIC DNA]</scope>
    <source>
        <strain evidence="3">KCTC 12907</strain>
    </source>
</reference>
<name>A0ABW2FIN9_9BACL</name>
<dbReference type="Proteomes" id="UP001596378">
    <property type="component" value="Unassembled WGS sequence"/>
</dbReference>
<comment type="caution">
    <text evidence="2">The sequence shown here is derived from an EMBL/GenBank/DDBJ whole genome shotgun (WGS) entry which is preliminary data.</text>
</comment>
<sequence length="212" mass="23982">MKVSLNTVAKMDVGTISTRCPHCGKEGTFERPINDVYDLSSGPQGHILGIRRCPNKICRGHLFFVMKSQKWDIFDTYPPIKIDFNSDGIPDRIRSTFEEALTCHSNKCYISSAIMIRRTLEEICHDRGASGNNLKQKIASLRDIVILPEELLDAADDLRLLGNDAAHIESNEFSQISDSEVNISIILTKEIIKAIYQYKNLLSELRNLKRNS</sequence>
<evidence type="ECO:0000313" key="2">
    <source>
        <dbReference type="EMBL" id="MFC7151936.1"/>
    </source>
</evidence>
<organism evidence="2 3">
    <name type="scientific">Cohnella cellulosilytica</name>
    <dbReference type="NCBI Taxonomy" id="986710"/>
    <lineage>
        <taxon>Bacteria</taxon>
        <taxon>Bacillati</taxon>
        <taxon>Bacillota</taxon>
        <taxon>Bacilli</taxon>
        <taxon>Bacillales</taxon>
        <taxon>Paenibacillaceae</taxon>
        <taxon>Cohnella</taxon>
    </lineage>
</organism>
<keyword evidence="3" id="KW-1185">Reference proteome</keyword>
<feature type="domain" description="DUF4145" evidence="1">
    <location>
        <begin position="99"/>
        <end position="172"/>
    </location>
</feature>
<accession>A0ABW2FIN9</accession>
<evidence type="ECO:0000259" key="1">
    <source>
        <dbReference type="Pfam" id="PF13643"/>
    </source>
</evidence>
<dbReference type="Pfam" id="PF13643">
    <property type="entry name" value="DUF4145"/>
    <property type="match status" value="1"/>
</dbReference>
<dbReference type="InterPro" id="IPR025285">
    <property type="entry name" value="DUF4145"/>
</dbReference>
<evidence type="ECO:0000313" key="3">
    <source>
        <dbReference type="Proteomes" id="UP001596378"/>
    </source>
</evidence>
<proteinExistence type="predicted"/>
<gene>
    <name evidence="2" type="ORF">ACFQMJ_25650</name>
</gene>